<evidence type="ECO:0000313" key="2">
    <source>
        <dbReference type="EMBL" id="RLP79076.1"/>
    </source>
</evidence>
<dbReference type="InterPro" id="IPR003779">
    <property type="entry name" value="CMD-like"/>
</dbReference>
<sequence length="188" mass="20500">MRLPLLSPNALTEAQKPLYDDMAKGIRANFNAFKVIDETGALMGPWNPWLRYSKFGGPVWELVKAMSEAPSLPRTVREVAILVAGARFDSAYELYAHVAVAEAKGLSDDKIATIVGGSRPADLTHSEAVAYDVTHALLNGGPLPELLYRRAVETFEEAGAAELIYLVALYCHVSMILNGFNVPVPEKE</sequence>
<dbReference type="PANTHER" id="PTHR34846">
    <property type="entry name" value="4-CARBOXYMUCONOLACTONE DECARBOXYLASE FAMILY PROTEIN (AFU_ORTHOLOGUE AFUA_6G11590)"/>
    <property type="match status" value="1"/>
</dbReference>
<evidence type="ECO:0000259" key="1">
    <source>
        <dbReference type="Pfam" id="PF02627"/>
    </source>
</evidence>
<comment type="caution">
    <text evidence="2">The sequence shown here is derived from an EMBL/GenBank/DDBJ whole genome shotgun (WGS) entry which is preliminary data.</text>
</comment>
<keyword evidence="3" id="KW-1185">Reference proteome</keyword>
<dbReference type="RefSeq" id="WP_121623091.1">
    <property type="nucleotide sequence ID" value="NZ_JACIIW010000002.1"/>
</dbReference>
<proteinExistence type="predicted"/>
<dbReference type="AlphaFoldDB" id="A0A3L7AF43"/>
<protein>
    <submittedName>
        <fullName evidence="2">Carboxymuconolactone decarboxylase family protein</fullName>
    </submittedName>
</protein>
<reference evidence="2 3" key="1">
    <citation type="submission" date="2018-10" db="EMBL/GenBank/DDBJ databases">
        <title>Xanthobacter tagetidis genome sequencing and assembly.</title>
        <authorList>
            <person name="Maclea K.S."/>
            <person name="Goen A.E."/>
            <person name="Fatima S.A."/>
        </authorList>
    </citation>
    <scope>NUCLEOTIDE SEQUENCE [LARGE SCALE GENOMIC DNA]</scope>
    <source>
        <strain evidence="2 3">ATCC 700314</strain>
    </source>
</reference>
<name>A0A3L7AF43_9HYPH</name>
<gene>
    <name evidence="2" type="ORF">D9R14_09570</name>
</gene>
<dbReference type="OrthoDB" id="9129225at2"/>
<evidence type="ECO:0000313" key="3">
    <source>
        <dbReference type="Proteomes" id="UP000269692"/>
    </source>
</evidence>
<dbReference type="Gene3D" id="1.20.1290.10">
    <property type="entry name" value="AhpD-like"/>
    <property type="match status" value="1"/>
</dbReference>
<dbReference type="GO" id="GO:0051920">
    <property type="term" value="F:peroxiredoxin activity"/>
    <property type="evidence" value="ECO:0007669"/>
    <property type="project" value="InterPro"/>
</dbReference>
<dbReference type="Proteomes" id="UP000269692">
    <property type="component" value="Unassembled WGS sequence"/>
</dbReference>
<dbReference type="InterPro" id="IPR029032">
    <property type="entry name" value="AhpD-like"/>
</dbReference>
<feature type="domain" description="Carboxymuconolactone decarboxylase-like" evidence="1">
    <location>
        <begin position="68"/>
        <end position="134"/>
    </location>
</feature>
<dbReference type="PANTHER" id="PTHR34846:SF11">
    <property type="entry name" value="4-CARBOXYMUCONOLACTONE DECARBOXYLASE FAMILY PROTEIN (AFU_ORTHOLOGUE AFUA_6G11590)"/>
    <property type="match status" value="1"/>
</dbReference>
<dbReference type="Pfam" id="PF02627">
    <property type="entry name" value="CMD"/>
    <property type="match status" value="1"/>
</dbReference>
<accession>A0A3L7AF43</accession>
<organism evidence="2 3">
    <name type="scientific">Xanthobacter tagetidis</name>
    <dbReference type="NCBI Taxonomy" id="60216"/>
    <lineage>
        <taxon>Bacteria</taxon>
        <taxon>Pseudomonadati</taxon>
        <taxon>Pseudomonadota</taxon>
        <taxon>Alphaproteobacteria</taxon>
        <taxon>Hyphomicrobiales</taxon>
        <taxon>Xanthobacteraceae</taxon>
        <taxon>Xanthobacter</taxon>
    </lineage>
</organism>
<dbReference type="SUPFAM" id="SSF69118">
    <property type="entry name" value="AhpD-like"/>
    <property type="match status" value="1"/>
</dbReference>
<dbReference type="EMBL" id="RCTF01000006">
    <property type="protein sequence ID" value="RLP79076.1"/>
    <property type="molecule type" value="Genomic_DNA"/>
</dbReference>